<dbReference type="RefSeq" id="WP_283424314.1">
    <property type="nucleotide sequence ID" value="NZ_FXTY01000001.1"/>
</dbReference>
<dbReference type="PANTHER" id="PTHR18964:SF169">
    <property type="entry name" value="N-ACETYLMANNOSAMINE KINASE"/>
    <property type="match status" value="1"/>
</dbReference>
<sequence length="304" mass="31269">MVTHTVTELNGFAVDLGGTKLAAVSFARGKVQNALVRKTKSADGPAVLVRELEQISKEIGYKEGAPIGVAVAGKLDDQGLWSSVNHSILKDLDQLPLAKSLSNVLGPGVVALNDTQAAAIGEYRYGAGQNVSSLAYLTVSTGISAGFVLNGAPLHSPNGMLGHVGAMVSRNGVRQCGCGRMGTYESRASGRAIEAMAQQLGHGPVTCHQVFAAATAGEHWAQVLFEDACSSIAELCANLVAVLGVERVVLGGGVGLAEGFLSGVKRHLSKEPMQFQPQIVPAGLGKHSAMYGALSAAITKGASQ</sequence>
<dbReference type="GO" id="GO:0016301">
    <property type="term" value="F:kinase activity"/>
    <property type="evidence" value="ECO:0007669"/>
    <property type="project" value="UniProtKB-KW"/>
</dbReference>
<evidence type="ECO:0000313" key="1">
    <source>
        <dbReference type="EMBL" id="SMP04565.1"/>
    </source>
</evidence>
<dbReference type="InterPro" id="IPR000600">
    <property type="entry name" value="ROK"/>
</dbReference>
<keyword evidence="2" id="KW-1185">Reference proteome</keyword>
<dbReference type="Pfam" id="PF00480">
    <property type="entry name" value="ROK"/>
    <property type="match status" value="1"/>
</dbReference>
<gene>
    <name evidence="1" type="ORF">SAMN06265373_101458</name>
</gene>
<reference evidence="1 2" key="1">
    <citation type="submission" date="2017-05" db="EMBL/GenBank/DDBJ databases">
        <authorList>
            <person name="Varghese N."/>
            <person name="Submissions S."/>
        </authorList>
    </citation>
    <scope>NUCLEOTIDE SEQUENCE [LARGE SCALE GENOMIC DNA]</scope>
    <source>
        <strain evidence="1 2">DSM 29734</strain>
    </source>
</reference>
<keyword evidence="1" id="KW-0418">Kinase</keyword>
<dbReference type="Gene3D" id="3.30.420.40">
    <property type="match status" value="2"/>
</dbReference>
<evidence type="ECO:0000313" key="2">
    <source>
        <dbReference type="Proteomes" id="UP001157961"/>
    </source>
</evidence>
<keyword evidence="1" id="KW-0808">Transferase</keyword>
<dbReference type="SUPFAM" id="SSF53067">
    <property type="entry name" value="Actin-like ATPase domain"/>
    <property type="match status" value="1"/>
</dbReference>
<name>A0ABY1NAS1_9RHOB</name>
<protein>
    <submittedName>
        <fullName evidence="1">N-acetylmannosamine kinase</fullName>
    </submittedName>
</protein>
<dbReference type="InterPro" id="IPR043129">
    <property type="entry name" value="ATPase_NBD"/>
</dbReference>
<dbReference type="Proteomes" id="UP001157961">
    <property type="component" value="Unassembled WGS sequence"/>
</dbReference>
<accession>A0ABY1NAS1</accession>
<organism evidence="1 2">
    <name type="scientific">Shimia sagamensis</name>
    <dbReference type="NCBI Taxonomy" id="1566352"/>
    <lineage>
        <taxon>Bacteria</taxon>
        <taxon>Pseudomonadati</taxon>
        <taxon>Pseudomonadota</taxon>
        <taxon>Alphaproteobacteria</taxon>
        <taxon>Rhodobacterales</taxon>
        <taxon>Roseobacteraceae</taxon>
    </lineage>
</organism>
<dbReference type="EMBL" id="FXTY01000001">
    <property type="protein sequence ID" value="SMP04565.1"/>
    <property type="molecule type" value="Genomic_DNA"/>
</dbReference>
<comment type="caution">
    <text evidence="1">The sequence shown here is derived from an EMBL/GenBank/DDBJ whole genome shotgun (WGS) entry which is preliminary data.</text>
</comment>
<dbReference type="PANTHER" id="PTHR18964">
    <property type="entry name" value="ROK (REPRESSOR, ORF, KINASE) FAMILY"/>
    <property type="match status" value="1"/>
</dbReference>
<proteinExistence type="predicted"/>